<dbReference type="Gene3D" id="3.30.760.10">
    <property type="entry name" value="RNA Cap, Translation Initiation Factor Eif4e"/>
    <property type="match status" value="1"/>
</dbReference>
<feature type="region of interest" description="Disordered" evidence="2">
    <location>
        <begin position="289"/>
        <end position="312"/>
    </location>
</feature>
<gene>
    <name evidence="3" type="ORF">DAPPUDRAFT_319328</name>
</gene>
<evidence type="ECO:0000313" key="3">
    <source>
        <dbReference type="EMBL" id="EFX79493.1"/>
    </source>
</evidence>
<dbReference type="InterPro" id="IPR023398">
    <property type="entry name" value="TIF_eIF4e-like"/>
</dbReference>
<evidence type="ECO:0000313" key="4">
    <source>
        <dbReference type="Proteomes" id="UP000000305"/>
    </source>
</evidence>
<comment type="similarity">
    <text evidence="1">Belongs to the UPF0696 family.</text>
</comment>
<dbReference type="SUPFAM" id="SSF55418">
    <property type="entry name" value="eIF4e-like"/>
    <property type="match status" value="1"/>
</dbReference>
<dbReference type="HOGENOM" id="CLU_744456_0_0_1"/>
<evidence type="ECO:0000256" key="2">
    <source>
        <dbReference type="SAM" id="MobiDB-lite"/>
    </source>
</evidence>
<dbReference type="PANTHER" id="PTHR31977">
    <property type="entry name" value="UPF0696 PROTEIN C11ORF68"/>
    <property type="match status" value="1"/>
</dbReference>
<reference evidence="3 4" key="1">
    <citation type="journal article" date="2011" name="Science">
        <title>The ecoresponsive genome of Daphnia pulex.</title>
        <authorList>
            <person name="Colbourne J.K."/>
            <person name="Pfrender M.E."/>
            <person name="Gilbert D."/>
            <person name="Thomas W.K."/>
            <person name="Tucker A."/>
            <person name="Oakley T.H."/>
            <person name="Tokishita S."/>
            <person name="Aerts A."/>
            <person name="Arnold G.J."/>
            <person name="Basu M.K."/>
            <person name="Bauer D.J."/>
            <person name="Caceres C.E."/>
            <person name="Carmel L."/>
            <person name="Casola C."/>
            <person name="Choi J.H."/>
            <person name="Detter J.C."/>
            <person name="Dong Q."/>
            <person name="Dusheyko S."/>
            <person name="Eads B.D."/>
            <person name="Frohlich T."/>
            <person name="Geiler-Samerotte K.A."/>
            <person name="Gerlach D."/>
            <person name="Hatcher P."/>
            <person name="Jogdeo S."/>
            <person name="Krijgsveld J."/>
            <person name="Kriventseva E.V."/>
            <person name="Kultz D."/>
            <person name="Laforsch C."/>
            <person name="Lindquist E."/>
            <person name="Lopez J."/>
            <person name="Manak J.R."/>
            <person name="Muller J."/>
            <person name="Pangilinan J."/>
            <person name="Patwardhan R.P."/>
            <person name="Pitluck S."/>
            <person name="Pritham E.J."/>
            <person name="Rechtsteiner A."/>
            <person name="Rho M."/>
            <person name="Rogozin I.B."/>
            <person name="Sakarya O."/>
            <person name="Salamov A."/>
            <person name="Schaack S."/>
            <person name="Shapiro H."/>
            <person name="Shiga Y."/>
            <person name="Skalitzky C."/>
            <person name="Smith Z."/>
            <person name="Souvorov A."/>
            <person name="Sung W."/>
            <person name="Tang Z."/>
            <person name="Tsuchiya D."/>
            <person name="Tu H."/>
            <person name="Vos H."/>
            <person name="Wang M."/>
            <person name="Wolf Y.I."/>
            <person name="Yamagata H."/>
            <person name="Yamada T."/>
            <person name="Ye Y."/>
            <person name="Shaw J.R."/>
            <person name="Andrews J."/>
            <person name="Crease T.J."/>
            <person name="Tang H."/>
            <person name="Lucas S.M."/>
            <person name="Robertson H.M."/>
            <person name="Bork P."/>
            <person name="Koonin E.V."/>
            <person name="Zdobnov E.M."/>
            <person name="Grigoriev I.V."/>
            <person name="Lynch M."/>
            <person name="Boore J.L."/>
        </authorList>
    </citation>
    <scope>NUCLEOTIDE SEQUENCE [LARGE SCALE GENOMIC DNA]</scope>
</reference>
<dbReference type="AlphaFoldDB" id="E9GLD5"/>
<dbReference type="Pfam" id="PF08939">
    <property type="entry name" value="Bles03"/>
    <property type="match status" value="1"/>
</dbReference>
<keyword evidence="4" id="KW-1185">Reference proteome</keyword>
<evidence type="ECO:0000256" key="1">
    <source>
        <dbReference type="ARBA" id="ARBA00010568"/>
    </source>
</evidence>
<name>E9GLD5_DAPPU</name>
<dbReference type="PANTHER" id="PTHR31977:SF1">
    <property type="entry name" value="UPF0696 PROTEIN C11ORF68"/>
    <property type="match status" value="1"/>
</dbReference>
<dbReference type="InParanoid" id="E9GLD5"/>
<dbReference type="OrthoDB" id="10067381at2759"/>
<dbReference type="KEGG" id="dpx:DAPPUDRAFT_319328"/>
<sequence length="373" mass="42021">MRDMASLVEDVARLRRVLEANSVSNEDVDEDVLIALLDMHASDKQRVELVLLELQNLLGKELIAGHSDEAQRERWKELQAPIDTQDEVLIVNEISQQARIPDVIEVIDLNEPSTSGQSTVYSAQLSSSKRKLSSDSTESNVAKKQASATNLIDREAKNHKSDCDMQPSRCRCPSVSWIWAQLPDAVKSVRSGKWMLFVSKEYVDETWEKVKNLLADNQLGNGAKVANGEAKTYLICFYTYDFQDVQDVFRVLVALRRNRLSGGHLHYKTDDATDQGLYTTDQAAKAAGFQSAKKTHPNEKVSMYTSPPPRTNNPAWDKDFVQLFLNNIGPDCRKGLVAELRKNCDDAESKEIFYNPPQIVPLNKYTNKKSPCK</sequence>
<protein>
    <submittedName>
        <fullName evidence="3">Uncharacterized protein</fullName>
    </submittedName>
</protein>
<organism evidence="3 4">
    <name type="scientific">Daphnia pulex</name>
    <name type="common">Water flea</name>
    <dbReference type="NCBI Taxonomy" id="6669"/>
    <lineage>
        <taxon>Eukaryota</taxon>
        <taxon>Metazoa</taxon>
        <taxon>Ecdysozoa</taxon>
        <taxon>Arthropoda</taxon>
        <taxon>Crustacea</taxon>
        <taxon>Branchiopoda</taxon>
        <taxon>Diplostraca</taxon>
        <taxon>Cladocera</taxon>
        <taxon>Anomopoda</taxon>
        <taxon>Daphniidae</taxon>
        <taxon>Daphnia</taxon>
    </lineage>
</organism>
<dbReference type="Proteomes" id="UP000000305">
    <property type="component" value="Unassembled WGS sequence"/>
</dbReference>
<dbReference type="InterPro" id="IPR015034">
    <property type="entry name" value="Bles03"/>
</dbReference>
<dbReference type="eggNOG" id="ENOG502SG47">
    <property type="taxonomic scope" value="Eukaryota"/>
</dbReference>
<proteinExistence type="inferred from homology"/>
<dbReference type="PhylomeDB" id="E9GLD5"/>
<dbReference type="EMBL" id="GL732551">
    <property type="protein sequence ID" value="EFX79493.1"/>
    <property type="molecule type" value="Genomic_DNA"/>
</dbReference>
<accession>E9GLD5</accession>